<dbReference type="Proteomes" id="UP001251528">
    <property type="component" value="Unassembled WGS sequence"/>
</dbReference>
<sequence length="382" mass="42726">MASKTTRVVISRLHLQNMKFPHHASVTEVEHLSSYNWLDKDTPTIAVPGSPSLWAPPKGPQQLTKDSGHVYISQNAGRLPETPMEPLFRALHVTKPSFDMASIDVVTDRNNMRKLLSYVSSGLGGDPLEPFVIRLEMAKDTLLMCRHDTATVQYIRPNEHRGFGHAFEKAYTEDQISGSSGHHRIISYRFCDLAFIVRHETDGYVADHTAESGRDYPDDDDRGLSNMLGSLALSPDDASPSATPLGSELAVQKMGQQIPLGSTLEIKTRSRFKRLEVRDLAPQLWVSQTPKLVVAYHKRGMFEPPMVVKDVALEIRKWETANQEHLGTLGALIGKIIAVTKDCGGQALLKYDNKRDELVISKEERGKMLPDDLYEKWNGKSD</sequence>
<comment type="caution">
    <text evidence="1">The sequence shown here is derived from an EMBL/GenBank/DDBJ whole genome shotgun (WGS) entry which is preliminary data.</text>
</comment>
<keyword evidence="2" id="KW-1185">Reference proteome</keyword>
<dbReference type="AlphaFoldDB" id="A0AAJ0CQ70"/>
<evidence type="ECO:0000313" key="1">
    <source>
        <dbReference type="EMBL" id="KAK2595657.1"/>
    </source>
</evidence>
<organism evidence="1 2">
    <name type="scientific">Conoideocrella luteorostrata</name>
    <dbReference type="NCBI Taxonomy" id="1105319"/>
    <lineage>
        <taxon>Eukaryota</taxon>
        <taxon>Fungi</taxon>
        <taxon>Dikarya</taxon>
        <taxon>Ascomycota</taxon>
        <taxon>Pezizomycotina</taxon>
        <taxon>Sordariomycetes</taxon>
        <taxon>Hypocreomycetidae</taxon>
        <taxon>Hypocreales</taxon>
        <taxon>Clavicipitaceae</taxon>
        <taxon>Conoideocrella</taxon>
    </lineage>
</organism>
<evidence type="ECO:0008006" key="3">
    <source>
        <dbReference type="Google" id="ProtNLM"/>
    </source>
</evidence>
<dbReference type="EMBL" id="JASWJB010000125">
    <property type="protein sequence ID" value="KAK2595657.1"/>
    <property type="molecule type" value="Genomic_DNA"/>
</dbReference>
<evidence type="ECO:0000313" key="2">
    <source>
        <dbReference type="Proteomes" id="UP001251528"/>
    </source>
</evidence>
<proteinExistence type="predicted"/>
<gene>
    <name evidence="1" type="ORF">QQS21_006630</name>
</gene>
<accession>A0AAJ0CQ70</accession>
<reference evidence="1" key="1">
    <citation type="submission" date="2023-06" db="EMBL/GenBank/DDBJ databases">
        <title>Conoideocrella luteorostrata (Hypocreales: Clavicipitaceae), a potential biocontrol fungus for elongate hemlock scale in United States Christmas tree production areas.</title>
        <authorList>
            <person name="Barrett H."/>
            <person name="Lovett B."/>
            <person name="Macias A.M."/>
            <person name="Stajich J.E."/>
            <person name="Kasson M.T."/>
        </authorList>
    </citation>
    <scope>NUCLEOTIDE SEQUENCE</scope>
    <source>
        <strain evidence="1">ARSEF 14590</strain>
    </source>
</reference>
<dbReference type="PANTHER" id="PTHR35179:SF2">
    <property type="entry name" value="START DOMAIN-CONTAINING PROTEIN"/>
    <property type="match status" value="1"/>
</dbReference>
<dbReference type="PANTHER" id="PTHR35179">
    <property type="entry name" value="PROTEIN CBG02620"/>
    <property type="match status" value="1"/>
</dbReference>
<protein>
    <recommendedName>
        <fullName evidence="3">Geranylgeranyl pyrophosphate synthetase</fullName>
    </recommendedName>
</protein>
<name>A0AAJ0CQ70_9HYPO</name>